<dbReference type="SUPFAM" id="SSF54236">
    <property type="entry name" value="Ubiquitin-like"/>
    <property type="match status" value="1"/>
</dbReference>
<gene>
    <name evidence="5" type="primary">LOC116214401</name>
</gene>
<dbReference type="RefSeq" id="XP_031405670.1">
    <property type="nucleotide sequence ID" value="XM_031549810.1"/>
</dbReference>
<dbReference type="InterPro" id="IPR019956">
    <property type="entry name" value="Ubiquitin_dom"/>
</dbReference>
<evidence type="ECO:0000313" key="4">
    <source>
        <dbReference type="Proteomes" id="UP000515151"/>
    </source>
</evidence>
<reference evidence="5" key="2">
    <citation type="submission" date="2025-08" db="UniProtKB">
        <authorList>
            <consortium name="RefSeq"/>
        </authorList>
    </citation>
    <scope>IDENTIFICATION</scope>
    <source>
        <tissue evidence="5">Leaf</tissue>
    </source>
</reference>
<feature type="region of interest" description="Disordered" evidence="2">
    <location>
        <begin position="1"/>
        <end position="21"/>
    </location>
</feature>
<dbReference type="AlphaFoldDB" id="A0A6P8EFV2"/>
<proteinExistence type="predicted"/>
<evidence type="ECO:0000313" key="5">
    <source>
        <dbReference type="RefSeq" id="XP_031405670.1"/>
    </source>
</evidence>
<dbReference type="Pfam" id="PF00240">
    <property type="entry name" value="ubiquitin"/>
    <property type="match status" value="1"/>
</dbReference>
<dbReference type="Proteomes" id="UP000515151">
    <property type="component" value="Chromosome 7"/>
</dbReference>
<feature type="domain" description="Ubiquitin-like" evidence="3">
    <location>
        <begin position="1"/>
        <end position="58"/>
    </location>
</feature>
<dbReference type="InterPro" id="IPR029071">
    <property type="entry name" value="Ubiquitin-like_domsf"/>
</dbReference>
<dbReference type="PRINTS" id="PR00348">
    <property type="entry name" value="UBIQUITIN"/>
</dbReference>
<dbReference type="SMART" id="SM00213">
    <property type="entry name" value="UBQ"/>
    <property type="match status" value="1"/>
</dbReference>
<evidence type="ECO:0000259" key="3">
    <source>
        <dbReference type="PROSITE" id="PS50053"/>
    </source>
</evidence>
<dbReference type="PANTHER" id="PTHR10666">
    <property type="entry name" value="UBIQUITIN"/>
    <property type="match status" value="1"/>
</dbReference>
<dbReference type="GeneID" id="116214401"/>
<dbReference type="Gene3D" id="3.10.20.90">
    <property type="entry name" value="Phosphatidylinositol 3-kinase Catalytic Subunit, Chain A, domain 1"/>
    <property type="match status" value="1"/>
</dbReference>
<protein>
    <submittedName>
        <fullName evidence="5">Uncharacterized protein LOC116214401</fullName>
    </submittedName>
</protein>
<dbReference type="PROSITE" id="PS50053">
    <property type="entry name" value="UBIQUITIN_2"/>
    <property type="match status" value="1"/>
</dbReference>
<name>A0A6P8EFV2_PUNGR</name>
<dbReference type="OrthoDB" id="17317at2759"/>
<dbReference type="GO" id="GO:0003729">
    <property type="term" value="F:mRNA binding"/>
    <property type="evidence" value="ECO:0007669"/>
    <property type="project" value="UniProtKB-ARBA"/>
</dbReference>
<dbReference type="InterPro" id="IPR000626">
    <property type="entry name" value="Ubiquitin-like_dom"/>
</dbReference>
<keyword evidence="4" id="KW-1185">Reference proteome</keyword>
<dbReference type="InterPro" id="IPR050158">
    <property type="entry name" value="Ubiquitin_ubiquitin-like"/>
</dbReference>
<sequence length="268" mass="30450">MASKIDNVKAKIKDKEGIPPDQQRLSFAEKQLEDGRTLVDYNIQKESTLHLVAEEDDEQCSTWFPKKTMNSFNLEKMGVHRYRSVTLIESGRRHKTRRKRNPKLQIVSDSSSSRLRLSTPALFPAELLFCLLSVTLDSDSRLRLLSVALVSNSPSSSFSQVKVSWPPLAPEALVQLFEFEYFQDDLIIVLLNTINESESIDRSTQGYRRDMIPQAKDVVRIGSVGGFALQKDNSKRGFEAGLRSSFPNKLHFEAAHREWISTLSEGFL</sequence>
<reference evidence="4" key="1">
    <citation type="journal article" date="2020" name="Plant Biotechnol. J.">
        <title>The pomegranate (Punica granatum L.) draft genome dissects genetic divergence between soft- and hard-seeded cultivars.</title>
        <authorList>
            <person name="Luo X."/>
            <person name="Li H."/>
            <person name="Wu Z."/>
            <person name="Yao W."/>
            <person name="Zhao P."/>
            <person name="Cao D."/>
            <person name="Yu H."/>
            <person name="Li K."/>
            <person name="Poudel K."/>
            <person name="Zhao D."/>
            <person name="Zhang F."/>
            <person name="Xia X."/>
            <person name="Chen L."/>
            <person name="Wang Q."/>
            <person name="Jing D."/>
            <person name="Cao S."/>
        </authorList>
    </citation>
    <scope>NUCLEOTIDE SEQUENCE [LARGE SCALE GENOMIC DNA]</scope>
    <source>
        <strain evidence="4">cv. Tunisia</strain>
    </source>
</reference>
<evidence type="ECO:0000256" key="2">
    <source>
        <dbReference type="SAM" id="MobiDB-lite"/>
    </source>
</evidence>
<organism evidence="4 5">
    <name type="scientific">Punica granatum</name>
    <name type="common">Pomegranate</name>
    <dbReference type="NCBI Taxonomy" id="22663"/>
    <lineage>
        <taxon>Eukaryota</taxon>
        <taxon>Viridiplantae</taxon>
        <taxon>Streptophyta</taxon>
        <taxon>Embryophyta</taxon>
        <taxon>Tracheophyta</taxon>
        <taxon>Spermatophyta</taxon>
        <taxon>Magnoliopsida</taxon>
        <taxon>eudicotyledons</taxon>
        <taxon>Gunneridae</taxon>
        <taxon>Pentapetalae</taxon>
        <taxon>rosids</taxon>
        <taxon>malvids</taxon>
        <taxon>Myrtales</taxon>
        <taxon>Lythraceae</taxon>
        <taxon>Punica</taxon>
    </lineage>
</organism>
<feature type="compositionally biased region" description="Basic and acidic residues" evidence="2">
    <location>
        <begin position="1"/>
        <end position="18"/>
    </location>
</feature>
<keyword evidence="1" id="KW-1017">Isopeptide bond</keyword>
<accession>A0A6P8EFV2</accession>
<evidence type="ECO:0000256" key="1">
    <source>
        <dbReference type="ARBA" id="ARBA00022499"/>
    </source>
</evidence>